<organism evidence="4 5">
    <name type="scientific">Striga hermonthica</name>
    <name type="common">Purple witchweed</name>
    <name type="synonym">Buchnera hermonthica</name>
    <dbReference type="NCBI Taxonomy" id="68872"/>
    <lineage>
        <taxon>Eukaryota</taxon>
        <taxon>Viridiplantae</taxon>
        <taxon>Streptophyta</taxon>
        <taxon>Embryophyta</taxon>
        <taxon>Tracheophyta</taxon>
        <taxon>Spermatophyta</taxon>
        <taxon>Magnoliopsida</taxon>
        <taxon>eudicotyledons</taxon>
        <taxon>Gunneridae</taxon>
        <taxon>Pentapetalae</taxon>
        <taxon>asterids</taxon>
        <taxon>lamiids</taxon>
        <taxon>Lamiales</taxon>
        <taxon>Orobanchaceae</taxon>
        <taxon>Buchnereae</taxon>
        <taxon>Striga</taxon>
    </lineage>
</organism>
<dbReference type="InterPro" id="IPR053932">
    <property type="entry name" value="GeBP-like_DBD"/>
</dbReference>
<dbReference type="GO" id="GO:0006355">
    <property type="term" value="P:regulation of DNA-templated transcription"/>
    <property type="evidence" value="ECO:0007669"/>
    <property type="project" value="InterPro"/>
</dbReference>
<dbReference type="OrthoDB" id="914121at2759"/>
<dbReference type="GO" id="GO:0005634">
    <property type="term" value="C:nucleus"/>
    <property type="evidence" value="ECO:0007669"/>
    <property type="project" value="TreeGrafter"/>
</dbReference>
<evidence type="ECO:0000313" key="4">
    <source>
        <dbReference type="EMBL" id="CAA0809781.1"/>
    </source>
</evidence>
<evidence type="ECO:0000256" key="1">
    <source>
        <dbReference type="ARBA" id="ARBA00010820"/>
    </source>
</evidence>
<accession>A0A9N7R167</accession>
<dbReference type="Pfam" id="PF04504">
    <property type="entry name" value="GeBP-like_DBD"/>
    <property type="match status" value="1"/>
</dbReference>
<feature type="region of interest" description="Disordered" evidence="2">
    <location>
        <begin position="220"/>
        <end position="286"/>
    </location>
</feature>
<feature type="compositionally biased region" description="Basic and acidic residues" evidence="2">
    <location>
        <begin position="149"/>
        <end position="158"/>
    </location>
</feature>
<sequence>MSKARQPEKPVFSETSSYDHSSSEEIESEPEPIRKSSAPPAAAKKPETRSAQPAESHKMSRKKSKAKGKEVKGKGPTVAKKSKNSKKAEPQTPVASKPAPPDEDSGSESESEKNSRKESKRKGKDKTRKRALDAEGTVPTVTKNLKTSKKAEPEASEKKVLFQRIWSESDEIALLNGILQFRAENKCDPYDNMDAFRAYIKKNLHFDVRRNQLRDKMSRMKKKYTTNKRKEQEGKGRRFTSQHEQEAYDLSDKVWGADKENATGSGPEKEKGVEKGNGSEAKKEMGVEKGNNIKDLVASERRFVRMKEMLFSGLGENVLAVGDLKLEEEEMGVKEDKEAWKKLHNEAMEVDVKHFELKTQQSKLLVQIMKSRGY</sequence>
<evidence type="ECO:0000256" key="2">
    <source>
        <dbReference type="SAM" id="MobiDB-lite"/>
    </source>
</evidence>
<evidence type="ECO:0000313" key="5">
    <source>
        <dbReference type="Proteomes" id="UP001153555"/>
    </source>
</evidence>
<name>A0A9N7R167_STRHE</name>
<dbReference type="PANTHER" id="PTHR31662">
    <property type="entry name" value="BNAANNG10740D PROTEIN-RELATED"/>
    <property type="match status" value="1"/>
</dbReference>
<protein>
    <submittedName>
        <fullName evidence="4">Mediator-associated protein 1</fullName>
    </submittedName>
</protein>
<dbReference type="PANTHER" id="PTHR31662:SF33">
    <property type="entry name" value="DNA-BINDING STOREKEEPER PROTEIN TRANSCRIPTIONAL REGULATOR-LIKE PROTEIN"/>
    <property type="match status" value="1"/>
</dbReference>
<feature type="compositionally biased region" description="Basic and acidic residues" evidence="2">
    <location>
        <begin position="228"/>
        <end position="274"/>
    </location>
</feature>
<proteinExistence type="inferred from homology"/>
<feature type="domain" description="Glabrous enhancer-binding protein-like DBD" evidence="3">
    <location>
        <begin position="162"/>
        <end position="256"/>
    </location>
</feature>
<keyword evidence="5" id="KW-1185">Reference proteome</keyword>
<dbReference type="AlphaFoldDB" id="A0A9N7R167"/>
<comment type="caution">
    <text evidence="4">The sequence shown here is derived from an EMBL/GenBank/DDBJ whole genome shotgun (WGS) entry which is preliminary data.</text>
</comment>
<evidence type="ECO:0000259" key="3">
    <source>
        <dbReference type="Pfam" id="PF04504"/>
    </source>
</evidence>
<dbReference type="Proteomes" id="UP001153555">
    <property type="component" value="Unassembled WGS sequence"/>
</dbReference>
<reference evidence="4" key="1">
    <citation type="submission" date="2019-12" db="EMBL/GenBank/DDBJ databases">
        <authorList>
            <person name="Scholes J."/>
        </authorList>
    </citation>
    <scope>NUCLEOTIDE SEQUENCE</scope>
</reference>
<comment type="similarity">
    <text evidence="1">Belongs to the GeBP family.</text>
</comment>
<dbReference type="InterPro" id="IPR007592">
    <property type="entry name" value="GEBP"/>
</dbReference>
<feature type="compositionally biased region" description="Basic residues" evidence="2">
    <location>
        <begin position="118"/>
        <end position="129"/>
    </location>
</feature>
<feature type="region of interest" description="Disordered" evidence="2">
    <location>
        <begin position="1"/>
        <end position="158"/>
    </location>
</feature>
<dbReference type="EMBL" id="CACSLK010004199">
    <property type="protein sequence ID" value="CAA0809781.1"/>
    <property type="molecule type" value="Genomic_DNA"/>
</dbReference>
<gene>
    <name evidence="4" type="ORF">SHERM_11692</name>
</gene>